<protein>
    <recommendedName>
        <fullName evidence="3">T9SS C-terminal target domain-containing protein</fullName>
    </recommendedName>
</protein>
<keyword evidence="2" id="KW-1185">Reference proteome</keyword>
<dbReference type="EMBL" id="BMIU01000011">
    <property type="protein sequence ID" value="GGF35019.1"/>
    <property type="molecule type" value="Genomic_DNA"/>
</dbReference>
<reference evidence="2" key="1">
    <citation type="journal article" date="2019" name="Int. J. Syst. Evol. Microbiol.">
        <title>The Global Catalogue of Microorganisms (GCM) 10K type strain sequencing project: providing services to taxonomists for standard genome sequencing and annotation.</title>
        <authorList>
            <consortium name="The Broad Institute Genomics Platform"/>
            <consortium name="The Broad Institute Genome Sequencing Center for Infectious Disease"/>
            <person name="Wu L."/>
            <person name="Ma J."/>
        </authorList>
    </citation>
    <scope>NUCLEOTIDE SEQUENCE [LARGE SCALE GENOMIC DNA]</scope>
    <source>
        <strain evidence="2">CGMCC 1.15407</strain>
    </source>
</reference>
<dbReference type="Gene3D" id="2.60.40.10">
    <property type="entry name" value="Immunoglobulins"/>
    <property type="match status" value="1"/>
</dbReference>
<evidence type="ECO:0000313" key="2">
    <source>
        <dbReference type="Proteomes" id="UP000647339"/>
    </source>
</evidence>
<dbReference type="Proteomes" id="UP000647339">
    <property type="component" value="Unassembled WGS sequence"/>
</dbReference>
<name>A0ABQ1V1V5_9BACT</name>
<gene>
    <name evidence="1" type="ORF">GCM10011339_24160</name>
</gene>
<comment type="caution">
    <text evidence="1">The sequence shown here is derived from an EMBL/GenBank/DDBJ whole genome shotgun (WGS) entry which is preliminary data.</text>
</comment>
<proteinExistence type="predicted"/>
<accession>A0ABQ1V1V5</accession>
<organism evidence="1 2">
    <name type="scientific">Echinicola rosea</name>
    <dbReference type="NCBI Taxonomy" id="1807691"/>
    <lineage>
        <taxon>Bacteria</taxon>
        <taxon>Pseudomonadati</taxon>
        <taxon>Bacteroidota</taxon>
        <taxon>Cytophagia</taxon>
        <taxon>Cytophagales</taxon>
        <taxon>Cyclobacteriaceae</taxon>
        <taxon>Echinicola</taxon>
    </lineage>
</organism>
<evidence type="ECO:0008006" key="3">
    <source>
        <dbReference type="Google" id="ProtNLM"/>
    </source>
</evidence>
<dbReference type="InterPro" id="IPR013783">
    <property type="entry name" value="Ig-like_fold"/>
</dbReference>
<sequence>MGDYPRTSTYNPNCQVDVVVEHNVAFDVNTSFGGGYFKSLTVTGSNGVLTFPGNLTFDQSGSSLPAPNNVVINVDNGGYIDVSNGSLLMNRGGVLNITGNSTVIVRDLELQSNNATINVEEGSRLIVLNSSTINSNTTLNLEGELITKSLNFNSGGSLISSGNSAINVSEDLSLGNGTLDLKDNAIISVGGDMSMSGGGALKMKDNTEAIVDGMLDINSTNPAELRDYATFIVDGIREGSIGSFSVLDYACYQSATDANNCASSLPVNFSNLLAQFSALKRKVNLYWSTYRESNNSHYEVERSFNGISSFTSIGEVSGSRWSNDLQQYTFVDTDLPLEAGRLYYRIKQVDADGEATFSKIIALDIPGLSAGKATWQIYPNPANGEQINLALINSQKYNGEEVSITIFNSLNQSRSFRASSIAELNLRLRKELAEFSKGLVLVKVGWADSSQLIKLLH</sequence>
<evidence type="ECO:0000313" key="1">
    <source>
        <dbReference type="EMBL" id="GGF35019.1"/>
    </source>
</evidence>